<evidence type="ECO:0000313" key="2">
    <source>
        <dbReference type="Proteomes" id="UP001222325"/>
    </source>
</evidence>
<dbReference type="AlphaFoldDB" id="A0AAD6XQY4"/>
<name>A0AAD6XQY4_9AGAR</name>
<sequence>MLLRTSEGKLVPLASDNAPDLHLRRRGRMHAVVDNILVSKAMTRADRCEHTSIGLSEATQGPPSYPQLPTVVASRLGHRSPDVLNRGRSASTTTLEICLPPPRQAQAPAPHALRAYALLDLSCHGLSYKHIRFQTLPVHIVNASRPLHPSSSTRTWTSLHPTTQPVSRWSFNEGTLSIEVTLEADYVDAGLNPWLTVLIPLHSKLAAILDTKCPDVRAQSSLGALHSQIGPARGGICSMHPHIPLWSALIGSEPTYISFSADAHSEQPPRYQSFPVYPLLPVHPWYTRSIPTALVLLAAHTGQAWQEMLTVWIPFPSPVK</sequence>
<accession>A0AAD6XQY4</accession>
<keyword evidence="2" id="KW-1185">Reference proteome</keyword>
<comment type="caution">
    <text evidence="1">The sequence shown here is derived from an EMBL/GenBank/DDBJ whole genome shotgun (WGS) entry which is preliminary data.</text>
</comment>
<proteinExistence type="predicted"/>
<gene>
    <name evidence="1" type="ORF">B0H15DRAFT_949687</name>
</gene>
<organism evidence="1 2">
    <name type="scientific">Mycena belliarum</name>
    <dbReference type="NCBI Taxonomy" id="1033014"/>
    <lineage>
        <taxon>Eukaryota</taxon>
        <taxon>Fungi</taxon>
        <taxon>Dikarya</taxon>
        <taxon>Basidiomycota</taxon>
        <taxon>Agaricomycotina</taxon>
        <taxon>Agaricomycetes</taxon>
        <taxon>Agaricomycetidae</taxon>
        <taxon>Agaricales</taxon>
        <taxon>Marasmiineae</taxon>
        <taxon>Mycenaceae</taxon>
        <taxon>Mycena</taxon>
    </lineage>
</organism>
<reference evidence="1" key="1">
    <citation type="submission" date="2023-03" db="EMBL/GenBank/DDBJ databases">
        <title>Massive genome expansion in bonnet fungi (Mycena s.s.) driven by repeated elements and novel gene families across ecological guilds.</title>
        <authorList>
            <consortium name="Lawrence Berkeley National Laboratory"/>
            <person name="Harder C.B."/>
            <person name="Miyauchi S."/>
            <person name="Viragh M."/>
            <person name="Kuo A."/>
            <person name="Thoen E."/>
            <person name="Andreopoulos B."/>
            <person name="Lu D."/>
            <person name="Skrede I."/>
            <person name="Drula E."/>
            <person name="Henrissat B."/>
            <person name="Morin E."/>
            <person name="Kohler A."/>
            <person name="Barry K."/>
            <person name="LaButti K."/>
            <person name="Morin E."/>
            <person name="Salamov A."/>
            <person name="Lipzen A."/>
            <person name="Mereny Z."/>
            <person name="Hegedus B."/>
            <person name="Baldrian P."/>
            <person name="Stursova M."/>
            <person name="Weitz H."/>
            <person name="Taylor A."/>
            <person name="Grigoriev I.V."/>
            <person name="Nagy L.G."/>
            <person name="Martin F."/>
            <person name="Kauserud H."/>
        </authorList>
    </citation>
    <scope>NUCLEOTIDE SEQUENCE</scope>
    <source>
        <strain evidence="1">CBHHK173m</strain>
    </source>
</reference>
<dbReference type="Proteomes" id="UP001222325">
    <property type="component" value="Unassembled WGS sequence"/>
</dbReference>
<protein>
    <submittedName>
        <fullName evidence="1">Uncharacterized protein</fullName>
    </submittedName>
</protein>
<dbReference type="EMBL" id="JARJCN010000026">
    <property type="protein sequence ID" value="KAJ7088508.1"/>
    <property type="molecule type" value="Genomic_DNA"/>
</dbReference>
<evidence type="ECO:0000313" key="1">
    <source>
        <dbReference type="EMBL" id="KAJ7088508.1"/>
    </source>
</evidence>